<evidence type="ECO:0000256" key="2">
    <source>
        <dbReference type="ARBA" id="ARBA00022448"/>
    </source>
</evidence>
<evidence type="ECO:0000256" key="3">
    <source>
        <dbReference type="ARBA" id="ARBA00022452"/>
    </source>
</evidence>
<keyword evidence="3" id="KW-1134">Transmembrane beta strand</keyword>
<keyword evidence="5" id="KW-0812">Transmembrane</keyword>
<dbReference type="InterPro" id="IPR039426">
    <property type="entry name" value="TonB-dep_rcpt-like"/>
</dbReference>
<keyword evidence="2" id="KW-0813">Transport</keyword>
<feature type="compositionally biased region" description="Acidic residues" evidence="12">
    <location>
        <begin position="263"/>
        <end position="272"/>
    </location>
</feature>
<evidence type="ECO:0000256" key="10">
    <source>
        <dbReference type="ARBA" id="ARBA00023237"/>
    </source>
</evidence>
<name>A0ABT6CLE9_9SPHN</name>
<keyword evidence="6" id="KW-0408">Iron</keyword>
<feature type="signal peptide" evidence="13">
    <location>
        <begin position="1"/>
        <end position="30"/>
    </location>
</feature>
<dbReference type="EMBL" id="JAROCY010000016">
    <property type="protein sequence ID" value="MDF8334753.1"/>
    <property type="molecule type" value="Genomic_DNA"/>
</dbReference>
<sequence length="924" mass="100805">MRMQSGRKSQFLRALGVTTMLAGMSLPAIALAQEAPAVEPAPADAPAAGEGFTEIVVTATHRSESVQKVPISMQALSSDALEQRQVKGLSDFAALLPSVSFAGIGPGRNTAYFRGIVPAGGTYASVGYYIDDIPITGTGVPDIHVYDVERIEALSGPQGTLFGASSLAGTIRFITNKPKIGAFEFGADVETNKYGKGAFGGQIQSYVNVPVSDTLAVRAMGYYRKDGGYIDNTPNNGKFTDSVCTRTLDRQPGCSSTLQLGDDNNDTPEDDNPSTFYSLNNSAIARKDYNPIYEYGGRFTALWEPATDWSIMPSVTAQRQIAYGYFGYDPRVGDLQVHDYDLTRQDDKWYQASLAIHGHIGDFDLVSATGYFKRRTNLRNDYTYYTVTYDGFTNGYESYLQFFDKSGCTGSGVTLKCTKLINPTQFFHGDTHRNKFTQELRLTTPKSWPFDVTIGGFYQRQKQENNTYYAIHGLDQIVGYTAAGGGIDNPAGFGIPEAQGGTMVLGSPAVKQDGFYIIESDQLYHDTAVFAEAHYNITPTLKATGGIRYFWTDYETTGFAGVAASALNPPSIFLPSLGDPGYTGGCPLPLPEERLQCRNINRLDPKSIGRYKEQGETHKVALDWQFTPDKMVYFNYSTGFRPGGYNRPLRIRATETTPSFVAAAPGFKSEKLINFELGVKTTWNNMFRFNAAVYLEKWNNIQYGVVVAGAQGAGYTGNAGKAEVKGIEYDADLKLGKVTISSSGAFNDGKLKGNFCNFTADPVSGSIKQLDSCPSNTGVGGNINNSAIAAVDGTRLPRQPKFKGTTSIRYDTEFGDMKTYFQVAALYQTSATQDLNVFNNNLLNCPDQADTLETACATPGFVSFDLAAGVKKDNWSLDLFLQNAFDKRGVLTTNTFCSITFCAGSARNFPIRPQFFGIRMGVKY</sequence>
<protein>
    <submittedName>
        <fullName evidence="16">TonB-dependent receptor</fullName>
    </submittedName>
</protein>
<dbReference type="PANTHER" id="PTHR32552:SF81">
    <property type="entry name" value="TONB-DEPENDENT OUTER MEMBRANE RECEPTOR"/>
    <property type="match status" value="1"/>
</dbReference>
<dbReference type="Pfam" id="PF07715">
    <property type="entry name" value="Plug"/>
    <property type="match status" value="1"/>
</dbReference>
<dbReference type="Gene3D" id="2.40.170.20">
    <property type="entry name" value="TonB-dependent receptor, beta-barrel domain"/>
    <property type="match status" value="1"/>
</dbReference>
<dbReference type="InterPro" id="IPR012910">
    <property type="entry name" value="Plug_dom"/>
</dbReference>
<dbReference type="Proteomes" id="UP001222770">
    <property type="component" value="Unassembled WGS sequence"/>
</dbReference>
<keyword evidence="7" id="KW-0406">Ion transport</keyword>
<keyword evidence="9 11" id="KW-0472">Membrane</keyword>
<keyword evidence="17" id="KW-1185">Reference proteome</keyword>
<gene>
    <name evidence="16" type="ORF">POM99_16205</name>
</gene>
<evidence type="ECO:0000256" key="1">
    <source>
        <dbReference type="ARBA" id="ARBA00004571"/>
    </source>
</evidence>
<dbReference type="Pfam" id="PF00593">
    <property type="entry name" value="TonB_dep_Rec_b-barrel"/>
    <property type="match status" value="1"/>
</dbReference>
<evidence type="ECO:0000256" key="9">
    <source>
        <dbReference type="ARBA" id="ARBA00023136"/>
    </source>
</evidence>
<evidence type="ECO:0000256" key="11">
    <source>
        <dbReference type="RuleBase" id="RU003357"/>
    </source>
</evidence>
<keyword evidence="13" id="KW-0732">Signal</keyword>
<evidence type="ECO:0000313" key="16">
    <source>
        <dbReference type="EMBL" id="MDF8334753.1"/>
    </source>
</evidence>
<evidence type="ECO:0000313" key="17">
    <source>
        <dbReference type="Proteomes" id="UP001222770"/>
    </source>
</evidence>
<feature type="domain" description="TonB-dependent receptor-like beta-barrel" evidence="14">
    <location>
        <begin position="330"/>
        <end position="883"/>
    </location>
</feature>
<keyword evidence="10" id="KW-0998">Cell outer membrane</keyword>
<reference evidence="16 17" key="1">
    <citation type="submission" date="2023-03" db="EMBL/GenBank/DDBJ databases">
        <title>Novosphingobium cyanobacteriorum sp. nov., isolated from a eutrophic reservoir during the Microcystis bloom period.</title>
        <authorList>
            <person name="Kang M."/>
            <person name="Le V."/>
            <person name="Ko S.-R."/>
            <person name="Lee S.-A."/>
            <person name="Ahn C.-Y."/>
        </authorList>
    </citation>
    <scope>NUCLEOTIDE SEQUENCE [LARGE SCALE GENOMIC DNA]</scope>
    <source>
        <strain evidence="16 17">HBC54</strain>
    </source>
</reference>
<feature type="domain" description="TonB-dependent receptor plug" evidence="15">
    <location>
        <begin position="66"/>
        <end position="170"/>
    </location>
</feature>
<keyword evidence="4" id="KW-0410">Iron transport</keyword>
<feature type="chain" id="PRO_5045882696" evidence="13">
    <location>
        <begin position="31"/>
        <end position="924"/>
    </location>
</feature>
<dbReference type="InterPro" id="IPR000531">
    <property type="entry name" value="Beta-barrel_TonB"/>
</dbReference>
<evidence type="ECO:0000256" key="13">
    <source>
        <dbReference type="SAM" id="SignalP"/>
    </source>
</evidence>
<keyword evidence="8 11" id="KW-0798">TonB box</keyword>
<evidence type="ECO:0000256" key="7">
    <source>
        <dbReference type="ARBA" id="ARBA00023065"/>
    </source>
</evidence>
<feature type="region of interest" description="Disordered" evidence="12">
    <location>
        <begin position="254"/>
        <end position="277"/>
    </location>
</feature>
<keyword evidence="16" id="KW-0614">Plasmid</keyword>
<dbReference type="SUPFAM" id="SSF56935">
    <property type="entry name" value="Porins"/>
    <property type="match status" value="1"/>
</dbReference>
<comment type="subcellular location">
    <subcellularLocation>
        <location evidence="1">Cell outer membrane</location>
        <topology evidence="1">Multi-pass membrane protein</topology>
    </subcellularLocation>
</comment>
<evidence type="ECO:0000259" key="15">
    <source>
        <dbReference type="Pfam" id="PF07715"/>
    </source>
</evidence>
<proteinExistence type="inferred from homology"/>
<evidence type="ECO:0000259" key="14">
    <source>
        <dbReference type="Pfam" id="PF00593"/>
    </source>
</evidence>
<dbReference type="Gene3D" id="2.170.130.10">
    <property type="entry name" value="TonB-dependent receptor, plug domain"/>
    <property type="match status" value="1"/>
</dbReference>
<comment type="similarity">
    <text evidence="11">Belongs to the TonB-dependent receptor family.</text>
</comment>
<comment type="caution">
    <text evidence="16">The sequence shown here is derived from an EMBL/GenBank/DDBJ whole genome shotgun (WGS) entry which is preliminary data.</text>
</comment>
<evidence type="ECO:0000256" key="12">
    <source>
        <dbReference type="SAM" id="MobiDB-lite"/>
    </source>
</evidence>
<evidence type="ECO:0000256" key="8">
    <source>
        <dbReference type="ARBA" id="ARBA00023077"/>
    </source>
</evidence>
<evidence type="ECO:0000256" key="5">
    <source>
        <dbReference type="ARBA" id="ARBA00022692"/>
    </source>
</evidence>
<evidence type="ECO:0000256" key="6">
    <source>
        <dbReference type="ARBA" id="ARBA00023004"/>
    </source>
</evidence>
<dbReference type="InterPro" id="IPR036942">
    <property type="entry name" value="Beta-barrel_TonB_sf"/>
</dbReference>
<accession>A0ABT6CLE9</accession>
<organism evidence="16 17">
    <name type="scientific">Novosphingobium cyanobacteriorum</name>
    <dbReference type="NCBI Taxonomy" id="3024215"/>
    <lineage>
        <taxon>Bacteria</taxon>
        <taxon>Pseudomonadati</taxon>
        <taxon>Pseudomonadota</taxon>
        <taxon>Alphaproteobacteria</taxon>
        <taxon>Sphingomonadales</taxon>
        <taxon>Sphingomonadaceae</taxon>
        <taxon>Novosphingobium</taxon>
    </lineage>
</organism>
<dbReference type="InterPro" id="IPR037066">
    <property type="entry name" value="Plug_dom_sf"/>
</dbReference>
<dbReference type="PANTHER" id="PTHR32552">
    <property type="entry name" value="FERRICHROME IRON RECEPTOR-RELATED"/>
    <property type="match status" value="1"/>
</dbReference>
<dbReference type="RefSeq" id="WP_277279528.1">
    <property type="nucleotide sequence ID" value="NZ_JAROCY010000016.1"/>
</dbReference>
<evidence type="ECO:0000256" key="4">
    <source>
        <dbReference type="ARBA" id="ARBA00022496"/>
    </source>
</evidence>
<keyword evidence="16" id="KW-0675">Receptor</keyword>